<proteinExistence type="predicted"/>
<evidence type="ECO:0000313" key="1">
    <source>
        <dbReference type="EMBL" id="QPB09911.1"/>
    </source>
</evidence>
<name>A0A873WQG1_9CAUD</name>
<evidence type="ECO:0000313" key="2">
    <source>
        <dbReference type="Proteomes" id="UP000663080"/>
    </source>
</evidence>
<accession>A0A873WQG1</accession>
<protein>
    <submittedName>
        <fullName evidence="1">Uncharacterized protein</fullName>
    </submittedName>
</protein>
<dbReference type="Proteomes" id="UP000663080">
    <property type="component" value="Segment"/>
</dbReference>
<sequence>MALLCGALGAPLRLRSLQPLRRRAQALWPPPGGPASKPHCVSVTAVTREGWKLPPAELRISKCKGKYEDEVAGWRPCRASLTRAPYYLPLASKTPSG</sequence>
<dbReference type="EMBL" id="MT701597">
    <property type="protein sequence ID" value="QPB09911.1"/>
    <property type="molecule type" value="Genomic_DNA"/>
</dbReference>
<keyword evidence="2" id="KW-1185">Reference proteome</keyword>
<reference evidence="1" key="1">
    <citation type="submission" date="2020-07" db="EMBL/GenBank/DDBJ databases">
        <title>Complete genome sequence of Streptomyces phage Sentinel.</title>
        <authorList>
            <person name="Talcott A.F."/>
            <person name="Ramsey J."/>
            <person name="Moreland R."/>
            <person name="Hernandez I."/>
            <person name="Clark J.D."/>
            <person name="Liu M."/>
            <person name="Burrowes B."/>
        </authorList>
    </citation>
    <scope>NUCLEOTIDE SEQUENCE</scope>
</reference>
<gene>
    <name evidence="1" type="ORF">CPT_Sentinel_077</name>
</gene>
<organism evidence="1 2">
    <name type="scientific">Streptomyces phage Sentinel</name>
    <dbReference type="NCBI Taxonomy" id="2767584"/>
    <lineage>
        <taxon>Viruses</taxon>
        <taxon>Duplodnaviria</taxon>
        <taxon>Heunggongvirae</taxon>
        <taxon>Uroviricota</taxon>
        <taxon>Caudoviricetes</taxon>
        <taxon>Arquatrovirinae</taxon>
        <taxon>Sentinelvirus</taxon>
        <taxon>Sentinelvirus sentinel</taxon>
    </lineage>
</organism>